<dbReference type="Proteomes" id="UP000233551">
    <property type="component" value="Unassembled WGS sequence"/>
</dbReference>
<dbReference type="EMBL" id="PGOL01009169">
    <property type="protein sequence ID" value="PKI31143.1"/>
    <property type="molecule type" value="Genomic_DNA"/>
</dbReference>
<evidence type="ECO:0000313" key="1">
    <source>
        <dbReference type="EMBL" id="PKI31143.1"/>
    </source>
</evidence>
<proteinExistence type="predicted"/>
<organism evidence="1 2">
    <name type="scientific">Punica granatum</name>
    <name type="common">Pomegranate</name>
    <dbReference type="NCBI Taxonomy" id="22663"/>
    <lineage>
        <taxon>Eukaryota</taxon>
        <taxon>Viridiplantae</taxon>
        <taxon>Streptophyta</taxon>
        <taxon>Embryophyta</taxon>
        <taxon>Tracheophyta</taxon>
        <taxon>Spermatophyta</taxon>
        <taxon>Magnoliopsida</taxon>
        <taxon>eudicotyledons</taxon>
        <taxon>Gunneridae</taxon>
        <taxon>Pentapetalae</taxon>
        <taxon>rosids</taxon>
        <taxon>malvids</taxon>
        <taxon>Myrtales</taxon>
        <taxon>Lythraceae</taxon>
        <taxon>Punica</taxon>
    </lineage>
</organism>
<dbReference type="AlphaFoldDB" id="A0A2I0HHQ2"/>
<sequence length="141" mass="15357">MHYPVSSSTYGAISFILKGMPLMAKALTGVIGLPLNHSNEDPMPVGGANAFFSFVGAKSTLLSSNSITSSSLTSNHSNVTLGRLALNHRVTETRKWLRHFELCNFIPYIDFTPGQSKPLSLLHLLSTTRSSTPEFEPYDGL</sequence>
<evidence type="ECO:0000313" key="2">
    <source>
        <dbReference type="Proteomes" id="UP000233551"/>
    </source>
</evidence>
<gene>
    <name evidence="1" type="ORF">CRG98_048467</name>
</gene>
<keyword evidence="2" id="KW-1185">Reference proteome</keyword>
<comment type="caution">
    <text evidence="1">The sequence shown here is derived from an EMBL/GenBank/DDBJ whole genome shotgun (WGS) entry which is preliminary data.</text>
</comment>
<name>A0A2I0HHQ2_PUNGR</name>
<reference evidence="1 2" key="1">
    <citation type="submission" date="2017-11" db="EMBL/GenBank/DDBJ databases">
        <title>De-novo sequencing of pomegranate (Punica granatum L.) genome.</title>
        <authorList>
            <person name="Akparov Z."/>
            <person name="Amiraslanov A."/>
            <person name="Hajiyeva S."/>
            <person name="Abbasov M."/>
            <person name="Kaur K."/>
            <person name="Hamwieh A."/>
            <person name="Solovyev V."/>
            <person name="Salamov A."/>
            <person name="Braich B."/>
            <person name="Kosarev P."/>
            <person name="Mahmoud A."/>
            <person name="Hajiyev E."/>
            <person name="Babayeva S."/>
            <person name="Izzatullayeva V."/>
            <person name="Mammadov A."/>
            <person name="Mammadov A."/>
            <person name="Sharifova S."/>
            <person name="Ojaghi J."/>
            <person name="Eynullazada K."/>
            <person name="Bayramov B."/>
            <person name="Abdulazimova A."/>
            <person name="Shahmuradov I."/>
        </authorList>
    </citation>
    <scope>NUCLEOTIDE SEQUENCE [LARGE SCALE GENOMIC DNA]</scope>
    <source>
        <strain evidence="2">cv. AG2017</strain>
        <tissue evidence="1">Leaf</tissue>
    </source>
</reference>
<protein>
    <submittedName>
        <fullName evidence="1">Uncharacterized protein</fullName>
    </submittedName>
</protein>
<accession>A0A2I0HHQ2</accession>